<keyword evidence="2" id="KW-1185">Reference proteome</keyword>
<reference evidence="1 2" key="1">
    <citation type="journal article" date="2019" name="Int. J. Syst. Evol. Microbiol.">
        <title>The Global Catalogue of Microorganisms (GCM) 10K type strain sequencing project: providing services to taxonomists for standard genome sequencing and annotation.</title>
        <authorList>
            <consortium name="The Broad Institute Genomics Platform"/>
            <consortium name="The Broad Institute Genome Sequencing Center for Infectious Disease"/>
            <person name="Wu L."/>
            <person name="Ma J."/>
        </authorList>
    </citation>
    <scope>NUCLEOTIDE SEQUENCE [LARGE SCALE GENOMIC DNA]</scope>
    <source>
        <strain evidence="1 2">JCM 5052</strain>
    </source>
</reference>
<protein>
    <submittedName>
        <fullName evidence="1">Uncharacterized protein</fullName>
    </submittedName>
</protein>
<dbReference type="Proteomes" id="UP001501576">
    <property type="component" value="Unassembled WGS sequence"/>
</dbReference>
<organism evidence="1 2">
    <name type="scientific">Streptomyces mordarskii</name>
    <dbReference type="NCBI Taxonomy" id="1226758"/>
    <lineage>
        <taxon>Bacteria</taxon>
        <taxon>Bacillati</taxon>
        <taxon>Actinomycetota</taxon>
        <taxon>Actinomycetes</taxon>
        <taxon>Kitasatosporales</taxon>
        <taxon>Streptomycetaceae</taxon>
        <taxon>Streptomyces</taxon>
    </lineage>
</organism>
<evidence type="ECO:0000313" key="2">
    <source>
        <dbReference type="Proteomes" id="UP001501576"/>
    </source>
</evidence>
<sequence length="99" mass="11011">MSLVPRTVYVVGCDSCGATFHAQGLDEDYELTLPTQQLDPAWAEDMVSRGWIVTSRHLCPLCVQARGDAFIERLELEHTHLPLFDLPVHRPDPGDADPA</sequence>
<accession>A0ABN1EVR6</accession>
<dbReference type="EMBL" id="BAAABZ010000099">
    <property type="protein sequence ID" value="GAA0574918.1"/>
    <property type="molecule type" value="Genomic_DNA"/>
</dbReference>
<proteinExistence type="predicted"/>
<comment type="caution">
    <text evidence="1">The sequence shown here is derived from an EMBL/GenBank/DDBJ whole genome shotgun (WGS) entry which is preliminary data.</text>
</comment>
<evidence type="ECO:0000313" key="1">
    <source>
        <dbReference type="EMBL" id="GAA0574918.1"/>
    </source>
</evidence>
<dbReference type="RefSeq" id="WP_346161762.1">
    <property type="nucleotide sequence ID" value="NZ_BAAABZ010000099.1"/>
</dbReference>
<gene>
    <name evidence="1" type="ORF">GCM10010390_92390</name>
</gene>
<name>A0ABN1EVR6_9ACTN</name>